<dbReference type="Proteomes" id="UP001465976">
    <property type="component" value="Unassembled WGS sequence"/>
</dbReference>
<accession>A0ABR3FV25</accession>
<protein>
    <submittedName>
        <fullName evidence="1">Uncharacterized protein</fullName>
    </submittedName>
</protein>
<sequence>MLNLSFNTGEAPNFARVYEAAAKDEQKVADLFKDVLSSEAERNVALSLGGVDAESFMDALQQTALEELTPWEDVGRIHDA</sequence>
<keyword evidence="2" id="KW-1185">Reference proteome</keyword>
<evidence type="ECO:0000313" key="2">
    <source>
        <dbReference type="Proteomes" id="UP001465976"/>
    </source>
</evidence>
<comment type="caution">
    <text evidence="1">The sequence shown here is derived from an EMBL/GenBank/DDBJ whole genome shotgun (WGS) entry which is preliminary data.</text>
</comment>
<reference evidence="1 2" key="1">
    <citation type="submission" date="2024-02" db="EMBL/GenBank/DDBJ databases">
        <title>A draft genome for the cacao thread blight pathogen Marasmius crinis-equi.</title>
        <authorList>
            <person name="Cohen S.P."/>
            <person name="Baruah I.K."/>
            <person name="Amoako-Attah I."/>
            <person name="Bukari Y."/>
            <person name="Meinhardt L.W."/>
            <person name="Bailey B.A."/>
        </authorList>
    </citation>
    <scope>NUCLEOTIDE SEQUENCE [LARGE SCALE GENOMIC DNA]</scope>
    <source>
        <strain evidence="1 2">GH-76</strain>
    </source>
</reference>
<proteinExistence type="predicted"/>
<evidence type="ECO:0000313" key="1">
    <source>
        <dbReference type="EMBL" id="KAL0579175.1"/>
    </source>
</evidence>
<dbReference type="EMBL" id="JBAHYK010000069">
    <property type="protein sequence ID" value="KAL0579175.1"/>
    <property type="molecule type" value="Genomic_DNA"/>
</dbReference>
<name>A0ABR3FV25_9AGAR</name>
<organism evidence="1 2">
    <name type="scientific">Marasmius crinis-equi</name>
    <dbReference type="NCBI Taxonomy" id="585013"/>
    <lineage>
        <taxon>Eukaryota</taxon>
        <taxon>Fungi</taxon>
        <taxon>Dikarya</taxon>
        <taxon>Basidiomycota</taxon>
        <taxon>Agaricomycotina</taxon>
        <taxon>Agaricomycetes</taxon>
        <taxon>Agaricomycetidae</taxon>
        <taxon>Agaricales</taxon>
        <taxon>Marasmiineae</taxon>
        <taxon>Marasmiaceae</taxon>
        <taxon>Marasmius</taxon>
    </lineage>
</organism>
<gene>
    <name evidence="1" type="ORF">V5O48_002856</name>
</gene>